<evidence type="ECO:0000259" key="2">
    <source>
        <dbReference type="Pfam" id="PF14278"/>
    </source>
</evidence>
<evidence type="ECO:0000256" key="1">
    <source>
        <dbReference type="SAM" id="Phobius"/>
    </source>
</evidence>
<dbReference type="AlphaFoldDB" id="A0A210PD52"/>
<dbReference type="EMBL" id="MXAL01000001">
    <property type="protein sequence ID" value="OWF34430.1"/>
    <property type="molecule type" value="Genomic_DNA"/>
</dbReference>
<keyword evidence="1" id="KW-0472">Membrane</keyword>
<sequence>MVGAHLTGYLSDKLTRQFADGIQDDTRNWRQWQTPLQKQIGVHFVFYGFLNVVIYWIATGRKESPETMAQQTIEIIKNLA</sequence>
<dbReference type="InterPro" id="IPR039532">
    <property type="entry name" value="TetR_C_Firmicutes"/>
</dbReference>
<dbReference type="Gene3D" id="1.10.357.10">
    <property type="entry name" value="Tetracycline Repressor, domain 2"/>
    <property type="match status" value="1"/>
</dbReference>
<comment type="caution">
    <text evidence="3">The sequence shown here is derived from an EMBL/GenBank/DDBJ whole genome shotgun (WGS) entry which is preliminary data.</text>
</comment>
<dbReference type="RefSeq" id="WP_054643692.1">
    <property type="nucleotide sequence ID" value="NZ_LNUB01000004.1"/>
</dbReference>
<proteinExistence type="predicted"/>
<keyword evidence="1" id="KW-0812">Transmembrane</keyword>
<keyword evidence="1" id="KW-1133">Transmembrane helix</keyword>
<protein>
    <recommendedName>
        <fullName evidence="2">Transcriptional regulator TetR C-terminal Firmicutes type domain-containing protein</fullName>
    </recommendedName>
</protein>
<feature type="domain" description="Transcriptional regulator TetR C-terminal Firmicutes type" evidence="2">
    <location>
        <begin position="5"/>
        <end position="77"/>
    </location>
</feature>
<dbReference type="Pfam" id="PF14278">
    <property type="entry name" value="TetR_C_8"/>
    <property type="match status" value="1"/>
</dbReference>
<dbReference type="Proteomes" id="UP000196649">
    <property type="component" value="Unassembled WGS sequence"/>
</dbReference>
<reference evidence="3 4" key="1">
    <citation type="submission" date="2017-03" db="EMBL/GenBank/DDBJ databases">
        <title>Genome sequence of Lactobacillus kimchii KACC 12383.</title>
        <authorList>
            <person name="Chun J."/>
        </authorList>
    </citation>
    <scope>NUCLEOTIDE SEQUENCE [LARGE SCALE GENOMIC DNA]</scope>
    <source>
        <strain evidence="3 4">KACC 12383</strain>
    </source>
</reference>
<feature type="transmembrane region" description="Helical" evidence="1">
    <location>
        <begin position="40"/>
        <end position="58"/>
    </location>
</feature>
<organism evidence="3 4">
    <name type="scientific">Companilactobacillus kimchii</name>
    <dbReference type="NCBI Taxonomy" id="2801452"/>
    <lineage>
        <taxon>Bacteria</taxon>
        <taxon>Bacillati</taxon>
        <taxon>Bacillota</taxon>
        <taxon>Bacilli</taxon>
        <taxon>Lactobacillales</taxon>
        <taxon>Lactobacillaceae</taxon>
        <taxon>Companilactobacillus</taxon>
    </lineage>
</organism>
<evidence type="ECO:0000313" key="4">
    <source>
        <dbReference type="Proteomes" id="UP000196649"/>
    </source>
</evidence>
<accession>A0A210PD52</accession>
<evidence type="ECO:0000313" key="3">
    <source>
        <dbReference type="EMBL" id="OWF34430.1"/>
    </source>
</evidence>
<name>A0A210PD52_9LACO</name>
<gene>
    <name evidence="3" type="ORF">LKACC12383_00343</name>
</gene>